<dbReference type="Gene3D" id="1.25.10.10">
    <property type="entry name" value="Leucine-rich Repeat Variant"/>
    <property type="match status" value="2"/>
</dbReference>
<keyword evidence="3" id="KW-1185">Reference proteome</keyword>
<organism evidence="2 3">
    <name type="scientific">Pirellulimonas nuda</name>
    <dbReference type="NCBI Taxonomy" id="2528009"/>
    <lineage>
        <taxon>Bacteria</taxon>
        <taxon>Pseudomonadati</taxon>
        <taxon>Planctomycetota</taxon>
        <taxon>Planctomycetia</taxon>
        <taxon>Pirellulales</taxon>
        <taxon>Lacipirellulaceae</taxon>
        <taxon>Pirellulimonas</taxon>
    </lineage>
</organism>
<feature type="signal peptide" evidence="1">
    <location>
        <begin position="1"/>
        <end position="21"/>
    </location>
</feature>
<keyword evidence="1" id="KW-0732">Signal</keyword>
<gene>
    <name evidence="2" type="ORF">Pla175_26620</name>
</gene>
<reference evidence="2 3" key="1">
    <citation type="submission" date="2019-02" db="EMBL/GenBank/DDBJ databases">
        <title>Deep-cultivation of Planctomycetes and their phenomic and genomic characterization uncovers novel biology.</title>
        <authorList>
            <person name="Wiegand S."/>
            <person name="Jogler M."/>
            <person name="Boedeker C."/>
            <person name="Pinto D."/>
            <person name="Vollmers J."/>
            <person name="Rivas-Marin E."/>
            <person name="Kohn T."/>
            <person name="Peeters S.H."/>
            <person name="Heuer A."/>
            <person name="Rast P."/>
            <person name="Oberbeckmann S."/>
            <person name="Bunk B."/>
            <person name="Jeske O."/>
            <person name="Meyerdierks A."/>
            <person name="Storesund J.E."/>
            <person name="Kallscheuer N."/>
            <person name="Luecker S."/>
            <person name="Lage O.M."/>
            <person name="Pohl T."/>
            <person name="Merkel B.J."/>
            <person name="Hornburger P."/>
            <person name="Mueller R.-W."/>
            <person name="Bruemmer F."/>
            <person name="Labrenz M."/>
            <person name="Spormann A.M."/>
            <person name="Op den Camp H."/>
            <person name="Overmann J."/>
            <person name="Amann R."/>
            <person name="Jetten M.S.M."/>
            <person name="Mascher T."/>
            <person name="Medema M.H."/>
            <person name="Devos D.P."/>
            <person name="Kaster A.-K."/>
            <person name="Ovreas L."/>
            <person name="Rohde M."/>
            <person name="Galperin M.Y."/>
            <person name="Jogler C."/>
        </authorList>
    </citation>
    <scope>NUCLEOTIDE SEQUENCE [LARGE SCALE GENOMIC DNA]</scope>
    <source>
        <strain evidence="2 3">Pla175</strain>
    </source>
</reference>
<dbReference type="InterPro" id="IPR016024">
    <property type="entry name" value="ARM-type_fold"/>
</dbReference>
<dbReference type="EMBL" id="CP036291">
    <property type="protein sequence ID" value="QDU89274.1"/>
    <property type="molecule type" value="Genomic_DNA"/>
</dbReference>
<protein>
    <recommendedName>
        <fullName evidence="4">HEAT repeat protein</fullName>
    </recommendedName>
</protein>
<feature type="chain" id="PRO_5022118017" description="HEAT repeat protein" evidence="1">
    <location>
        <begin position="22"/>
        <end position="467"/>
    </location>
</feature>
<dbReference type="AlphaFoldDB" id="A0A518DCR1"/>
<dbReference type="OrthoDB" id="258927at2"/>
<dbReference type="InterPro" id="IPR011989">
    <property type="entry name" value="ARM-like"/>
</dbReference>
<evidence type="ECO:0008006" key="4">
    <source>
        <dbReference type="Google" id="ProtNLM"/>
    </source>
</evidence>
<accession>A0A518DCR1</accession>
<dbReference type="Pfam" id="PF13646">
    <property type="entry name" value="HEAT_2"/>
    <property type="match status" value="2"/>
</dbReference>
<name>A0A518DCR1_9BACT</name>
<dbReference type="Proteomes" id="UP000317429">
    <property type="component" value="Chromosome"/>
</dbReference>
<dbReference type="SUPFAM" id="SSF48371">
    <property type="entry name" value="ARM repeat"/>
    <property type="match status" value="1"/>
</dbReference>
<proteinExistence type="predicted"/>
<evidence type="ECO:0000313" key="2">
    <source>
        <dbReference type="EMBL" id="QDU89274.1"/>
    </source>
</evidence>
<dbReference type="KEGG" id="pnd:Pla175_26620"/>
<sequence length="467" mass="49628" precursor="true">MNHLRRSVLGALALCATLAAASASYGDEDTANEHVQLVLSFLNDQDKDIRALAFAQVRTQSPGGAATERFAAQLAGLPADGQIGLLGALADRGDKAARPALLDLLAQTSDAQVTIAATKALGPLGNSKDLPLLVERLGSESPGALQAAARSSLVRLEGDDVPQSIVDAMGHTSPKVQVELIEVLATRRALSATGALLQASLSGEAQVRRAAMTALGQLASAEDLPGLVRGVLRAEPGKEREAAEKEVMFVCARIADPPKRDALLLEALAQLPKADQTAMLSTLGRVGGPAALGVVEAAIASDDAEEHAMGVRALCNWPDASVAPRLIELVQEDGHEGDQIAALRALIRIAPLPDGRSDRQELELLKLAFSLATRDQERQLALKRAAAIRTPEALRFILPYVDRPPFAETACLSVVELAHHRGLREPNKAEFDRALDKVIAASKDAVVVDRARRYKKDETWVRPTQSQ</sequence>
<evidence type="ECO:0000256" key="1">
    <source>
        <dbReference type="SAM" id="SignalP"/>
    </source>
</evidence>
<evidence type="ECO:0000313" key="3">
    <source>
        <dbReference type="Proteomes" id="UP000317429"/>
    </source>
</evidence>
<dbReference type="RefSeq" id="WP_145285469.1">
    <property type="nucleotide sequence ID" value="NZ_CP036291.1"/>
</dbReference>